<sequence>MQTQIEHGYIDISTGKYWNAQTNKWVIKLRPSTKGTNKGAAIGKTKGYTYKKKLEAINKDATNWQTYAWLPINLSLEKLAMDAQKHWHHEVKFELDRALSLSSLIIVKRTSAIKSKKNTHFYKQGYTNVSSKALKKWVHSQNYEQYLQFFQDAKYIIRSKTYASNSYAKQIKWVNNLVFKQGDLRKYYRVPYSDERVLVRLYNLKKEKRKEILKNKSRLELTHNLELISKDFDIAGFTAWALSNPHEFKNLDELNEYLVRVQRFQAGDMYLNCMDEFGERFHSLFTNSKKIIRKFIIIDGKAPIEIDIKNSQMFFMSCLTLYKEQSYQILKKNYNTTLLYKNLHLMDYYYNSHADYKTFIDHSISGNIYQFIIKGFKEIGKIYTKKQVKDMCFKALFSKEGECKRSKKILNHLFPSVIQVCEIINRNDGGFPKLLQRFEARTLLDMIATKANEVCPFPFVTVHDSYICAPQNKELFLQLIKDTFTNLGLPIPKTNL</sequence>
<evidence type="ECO:0008006" key="3">
    <source>
        <dbReference type="Google" id="ProtNLM"/>
    </source>
</evidence>
<dbReference type="Proteomes" id="UP000480178">
    <property type="component" value="Chromosome"/>
</dbReference>
<dbReference type="EMBL" id="CP048222">
    <property type="protein sequence ID" value="QHT68717.1"/>
    <property type="molecule type" value="Genomic_DNA"/>
</dbReference>
<dbReference type="RefSeq" id="WP_162444722.1">
    <property type="nucleotide sequence ID" value="NZ_CP048222.1"/>
</dbReference>
<evidence type="ECO:0000313" key="1">
    <source>
        <dbReference type="EMBL" id="QHT68717.1"/>
    </source>
</evidence>
<name>A0A6C0GL92_9BACT</name>
<keyword evidence="2" id="KW-1185">Reference proteome</keyword>
<organism evidence="1 2">
    <name type="scientific">Rhodocytophaga rosea</name>
    <dbReference type="NCBI Taxonomy" id="2704465"/>
    <lineage>
        <taxon>Bacteria</taxon>
        <taxon>Pseudomonadati</taxon>
        <taxon>Bacteroidota</taxon>
        <taxon>Cytophagia</taxon>
        <taxon>Cytophagales</taxon>
        <taxon>Rhodocytophagaceae</taxon>
        <taxon>Rhodocytophaga</taxon>
    </lineage>
</organism>
<gene>
    <name evidence="1" type="ORF">GXP67_19740</name>
</gene>
<protein>
    <recommendedName>
        <fullName evidence="3">DNA-directed RNA polymerase</fullName>
    </recommendedName>
</protein>
<proteinExistence type="predicted"/>
<accession>A0A6C0GL92</accession>
<dbReference type="KEGG" id="rhoz:GXP67_19740"/>
<dbReference type="AlphaFoldDB" id="A0A6C0GL92"/>
<reference evidence="1 2" key="1">
    <citation type="submission" date="2020-01" db="EMBL/GenBank/DDBJ databases">
        <authorList>
            <person name="Kim M.K."/>
        </authorList>
    </citation>
    <scope>NUCLEOTIDE SEQUENCE [LARGE SCALE GENOMIC DNA]</scope>
    <source>
        <strain evidence="1 2">172606-1</strain>
    </source>
</reference>
<evidence type="ECO:0000313" key="2">
    <source>
        <dbReference type="Proteomes" id="UP000480178"/>
    </source>
</evidence>